<dbReference type="AlphaFoldDB" id="A0A2N0QK41"/>
<organism evidence="1 2">
    <name type="scientific">Rhizophagus irregularis</name>
    <dbReference type="NCBI Taxonomy" id="588596"/>
    <lineage>
        <taxon>Eukaryota</taxon>
        <taxon>Fungi</taxon>
        <taxon>Fungi incertae sedis</taxon>
        <taxon>Mucoromycota</taxon>
        <taxon>Glomeromycotina</taxon>
        <taxon>Glomeromycetes</taxon>
        <taxon>Glomerales</taxon>
        <taxon>Glomeraceae</taxon>
        <taxon>Rhizophagus</taxon>
    </lineage>
</organism>
<evidence type="ECO:0000313" key="1">
    <source>
        <dbReference type="EMBL" id="PKC51422.1"/>
    </source>
</evidence>
<reference evidence="1 2" key="1">
    <citation type="submission" date="2017-10" db="EMBL/GenBank/DDBJ databases">
        <title>Extensive intraspecific genome diversity in a model arbuscular mycorrhizal fungus.</title>
        <authorList>
            <person name="Chen E.C.H."/>
            <person name="Morin E."/>
            <person name="Baudet D."/>
            <person name="Noel J."/>
            <person name="Ndikumana S."/>
            <person name="Charron P."/>
            <person name="St-Onge C."/>
            <person name="Giorgi J."/>
            <person name="Grigoriev I.V."/>
            <person name="Roux C."/>
            <person name="Martin F.M."/>
            <person name="Corradi N."/>
        </authorList>
    </citation>
    <scope>NUCLEOTIDE SEQUENCE [LARGE SCALE GENOMIC DNA]</scope>
    <source>
        <strain evidence="1 2">A1</strain>
    </source>
</reference>
<reference evidence="1 2" key="2">
    <citation type="submission" date="2017-10" db="EMBL/GenBank/DDBJ databases">
        <title>Genome analyses suggest a sexual origin of heterokaryosis in a supposedly ancient asexual fungus.</title>
        <authorList>
            <person name="Corradi N."/>
            <person name="Sedzielewska K."/>
            <person name="Noel J."/>
            <person name="Charron P."/>
            <person name="Farinelli L."/>
            <person name="Marton T."/>
            <person name="Kruger M."/>
            <person name="Pelin A."/>
            <person name="Brachmann A."/>
            <person name="Corradi N."/>
        </authorList>
    </citation>
    <scope>NUCLEOTIDE SEQUENCE [LARGE SCALE GENOMIC DNA]</scope>
    <source>
        <strain evidence="1 2">A1</strain>
    </source>
</reference>
<evidence type="ECO:0000313" key="2">
    <source>
        <dbReference type="Proteomes" id="UP000232688"/>
    </source>
</evidence>
<gene>
    <name evidence="1" type="ORF">RhiirA1_483773</name>
</gene>
<dbReference type="EMBL" id="LLXH01007667">
    <property type="protein sequence ID" value="PKC51422.1"/>
    <property type="molecule type" value="Genomic_DNA"/>
</dbReference>
<accession>A0A2N0QK41</accession>
<proteinExistence type="predicted"/>
<comment type="caution">
    <text evidence="1">The sequence shown here is derived from an EMBL/GenBank/DDBJ whole genome shotgun (WGS) entry which is preliminary data.</text>
</comment>
<dbReference type="Proteomes" id="UP000232688">
    <property type="component" value="Unassembled WGS sequence"/>
</dbReference>
<protein>
    <submittedName>
        <fullName evidence="1">Uncharacterized protein</fullName>
    </submittedName>
</protein>
<name>A0A2N0QK41_9GLOM</name>
<dbReference type="VEuPathDB" id="FungiDB:RhiirA1_483773"/>
<feature type="non-terminal residue" evidence="1">
    <location>
        <position position="223"/>
    </location>
</feature>
<sequence length="223" mass="25960">MSELLAPCILQFNSLPVNMNIWKFIRDIFDAKSLLTLAVLPRFNPISSLFDINWTCTKFYKKQFFSHRNGCSEFCAFRIKILLDMLLTLTTLQRQKPHLYDPSWPYPQCNSSPETLNHLWTCPYILSEYSPLITFKTLLLALRSNYLDKFISTSSLKSLPNSFAAEFTAIDCWDCDLPSPSCLRLARGLIPKSLTGFLRDYFLPFTIWSILDTPLHDFHFDLY</sequence>